<evidence type="ECO:0000256" key="1">
    <source>
        <dbReference type="SAM" id="SignalP"/>
    </source>
</evidence>
<evidence type="ECO:0000313" key="2">
    <source>
        <dbReference type="EMBL" id="MEO3692275.1"/>
    </source>
</evidence>
<proteinExistence type="predicted"/>
<feature type="chain" id="PRO_5046592422" evidence="1">
    <location>
        <begin position="24"/>
        <end position="320"/>
    </location>
</feature>
<comment type="caution">
    <text evidence="2">The sequence shown here is derived from an EMBL/GenBank/DDBJ whole genome shotgun (WGS) entry which is preliminary data.</text>
</comment>
<dbReference type="Proteomes" id="UP001495147">
    <property type="component" value="Unassembled WGS sequence"/>
</dbReference>
<keyword evidence="1" id="KW-0732">Signal</keyword>
<protein>
    <submittedName>
        <fullName evidence="2">Alpha/beta hydrolase</fullName>
    </submittedName>
</protein>
<dbReference type="InterPro" id="IPR029058">
    <property type="entry name" value="AB_hydrolase_fold"/>
</dbReference>
<keyword evidence="2" id="KW-0378">Hydrolase</keyword>
<dbReference type="EMBL" id="JBDPZD010000003">
    <property type="protein sequence ID" value="MEO3692275.1"/>
    <property type="molecule type" value="Genomic_DNA"/>
</dbReference>
<evidence type="ECO:0000313" key="3">
    <source>
        <dbReference type="Proteomes" id="UP001495147"/>
    </source>
</evidence>
<gene>
    <name evidence="2" type="ORF">ABDJ85_12405</name>
</gene>
<reference evidence="2 3" key="1">
    <citation type="submission" date="2024-05" db="EMBL/GenBank/DDBJ databases">
        <title>Roseateles sp. DJS-2-20 16S ribosomal RNA gene Genome sequencing and assembly.</title>
        <authorList>
            <person name="Woo H."/>
        </authorList>
    </citation>
    <scope>NUCLEOTIDE SEQUENCE [LARGE SCALE GENOMIC DNA]</scope>
    <source>
        <strain evidence="2 3">DJS-2-20</strain>
    </source>
</reference>
<dbReference type="PANTHER" id="PTHR33428:SF14">
    <property type="entry name" value="CARBOXYLESTERASE TYPE B DOMAIN-CONTAINING PROTEIN"/>
    <property type="match status" value="1"/>
</dbReference>
<organism evidence="2 3">
    <name type="scientific">Roseateles paludis</name>
    <dbReference type="NCBI Taxonomy" id="3145238"/>
    <lineage>
        <taxon>Bacteria</taxon>
        <taxon>Pseudomonadati</taxon>
        <taxon>Pseudomonadota</taxon>
        <taxon>Betaproteobacteria</taxon>
        <taxon>Burkholderiales</taxon>
        <taxon>Sphaerotilaceae</taxon>
        <taxon>Roseateles</taxon>
    </lineage>
</organism>
<dbReference type="RefSeq" id="WP_347705097.1">
    <property type="nucleotide sequence ID" value="NZ_JBDPZD010000003.1"/>
</dbReference>
<dbReference type="SUPFAM" id="SSF53474">
    <property type="entry name" value="alpha/beta-Hydrolases"/>
    <property type="match status" value="1"/>
</dbReference>
<accession>A0ABV0G3I4</accession>
<feature type="signal peptide" evidence="1">
    <location>
        <begin position="1"/>
        <end position="23"/>
    </location>
</feature>
<dbReference type="GO" id="GO:0016787">
    <property type="term" value="F:hydrolase activity"/>
    <property type="evidence" value="ECO:0007669"/>
    <property type="project" value="UniProtKB-KW"/>
</dbReference>
<sequence length="320" mass="33522">MPTSLRLASIALCLTGLFGLAQAQPASAPEAVVPDTPGSGAYPALKEEVASLPDHVVYRPAKLDAIKPKQLGLYVFGNGACSDDGASSRMHLLEIASHGYVAIALGRIRTGPGVTLPLEPPAPRPSDAQGRPVFPPSPTNHKGLMWAIDWALAQNADPKSPYFGKLDPSAIAVSGFSCGGLQALRVAPDPRVKTLIVMNSGIFVPGTGPQHAEMSQPKSLLDQIKVPALYVLGGPTDIAYNNGMDDFERINHVPVAVANLKGVGHGGTYMQPNGGKAAAAVVAWLNWQLKGDKQAAKAFVGANCGLCTDAAWELRKKKID</sequence>
<name>A0ABV0G3I4_9BURK</name>
<dbReference type="PANTHER" id="PTHR33428">
    <property type="entry name" value="CHLOROPHYLLASE-2, CHLOROPLASTIC"/>
    <property type="match status" value="1"/>
</dbReference>
<keyword evidence="3" id="KW-1185">Reference proteome</keyword>
<dbReference type="Gene3D" id="3.40.50.1820">
    <property type="entry name" value="alpha/beta hydrolase"/>
    <property type="match status" value="1"/>
</dbReference>